<gene>
    <name evidence="4" type="ORF">PghCCS26_04280</name>
</gene>
<feature type="transmembrane region" description="Helical" evidence="1">
    <location>
        <begin position="6"/>
        <end position="29"/>
    </location>
</feature>
<feature type="transmembrane region" description="Helical" evidence="1">
    <location>
        <begin position="38"/>
        <end position="61"/>
    </location>
</feature>
<evidence type="ECO:0000313" key="5">
    <source>
        <dbReference type="Proteomes" id="UP001285921"/>
    </source>
</evidence>
<comment type="caution">
    <text evidence="4">The sequence shown here is derived from an EMBL/GenBank/DDBJ whole genome shotgun (WGS) entry which is preliminary data.</text>
</comment>
<dbReference type="InterPro" id="IPR052173">
    <property type="entry name" value="Beta-lactam_resp_regulator"/>
</dbReference>
<keyword evidence="5" id="KW-1185">Reference proteome</keyword>
<proteinExistence type="predicted"/>
<dbReference type="EMBL" id="BTCL01000001">
    <property type="protein sequence ID" value="GMK43301.1"/>
    <property type="molecule type" value="Genomic_DNA"/>
</dbReference>
<keyword evidence="1" id="KW-0812">Transmembrane</keyword>
<dbReference type="PANTHER" id="PTHR34978:SF3">
    <property type="entry name" value="SLR0241 PROTEIN"/>
    <property type="match status" value="1"/>
</dbReference>
<dbReference type="Pfam" id="PF16107">
    <property type="entry name" value="DUF4825"/>
    <property type="match status" value="1"/>
</dbReference>
<protein>
    <recommendedName>
        <fullName evidence="6">Peptidase M56 BlaR1</fullName>
    </recommendedName>
</protein>
<sequence>MTNLFITVVNMSITAGYVAIAVMLARLLFKRLPRRFSYFLWLAVALRLLVPVSFTAGFSLLQAVRPLNHSQAGRLEYVPHDIGMQKNPVLDIGVDSLRQLVPLPSATPLASVNPMQILVWLGSLIWVTGVGVLLLYGMIQYARLWSKLRTATLVQDRIFETDQIRTPFVFGFLKPRIYIPTGLSEEELPYIIAHEQAHIKRRDYLIKPAAYLLMIIHWYNPVLWISYRLMSKDMEMSCDERVMKRMGSEVKRSYASTLLSVSMNSSKWQMGGPLAFGESDVKARITNVLAYRKPSSWVIVLSMLAAVVLVTGFTANPKPLQQSMLPAALEKETYAGYDLEQLMENKTLYVGNHVKVGGLIGAMPKPVGLEGKGISLQTKSQPYGVTVNYDGTDDMQAEEEMAANKNVFYRNAIMLLSLIDNVDSITFTVSHAYSVSMTRGEAEFLLGGDVRPYADDESSVKNLIDRLTQFQNT</sequence>
<evidence type="ECO:0000259" key="2">
    <source>
        <dbReference type="Pfam" id="PF05569"/>
    </source>
</evidence>
<evidence type="ECO:0000256" key="1">
    <source>
        <dbReference type="SAM" id="Phobius"/>
    </source>
</evidence>
<accession>A0ABQ6NE13</accession>
<keyword evidence="1" id="KW-0472">Membrane</keyword>
<dbReference type="InterPro" id="IPR032250">
    <property type="entry name" value="DUF4825"/>
</dbReference>
<reference evidence="4 5" key="1">
    <citation type="submission" date="2023-05" db="EMBL/GenBank/DDBJ databases">
        <title>Draft genome of Paenibacillus sp. CCS26.</title>
        <authorList>
            <person name="Akita H."/>
            <person name="Shinto Y."/>
            <person name="Kimura Z."/>
        </authorList>
    </citation>
    <scope>NUCLEOTIDE SEQUENCE [LARGE SCALE GENOMIC DNA]</scope>
    <source>
        <strain evidence="4 5">CCS26</strain>
    </source>
</reference>
<evidence type="ECO:0008006" key="6">
    <source>
        <dbReference type="Google" id="ProtNLM"/>
    </source>
</evidence>
<feature type="domain" description="DUF4825" evidence="3">
    <location>
        <begin position="342"/>
        <end position="433"/>
    </location>
</feature>
<dbReference type="Pfam" id="PF05569">
    <property type="entry name" value="Peptidase_M56"/>
    <property type="match status" value="1"/>
</dbReference>
<keyword evidence="1" id="KW-1133">Transmembrane helix</keyword>
<dbReference type="CDD" id="cd07341">
    <property type="entry name" value="M56_BlaR1_MecR1_like"/>
    <property type="match status" value="1"/>
</dbReference>
<feature type="domain" description="Peptidase M56" evidence="2">
    <location>
        <begin position="7"/>
        <end position="287"/>
    </location>
</feature>
<dbReference type="InterPro" id="IPR008756">
    <property type="entry name" value="Peptidase_M56"/>
</dbReference>
<evidence type="ECO:0000259" key="3">
    <source>
        <dbReference type="Pfam" id="PF16107"/>
    </source>
</evidence>
<organism evidence="4 5">
    <name type="scientific">Paenibacillus glycanilyticus</name>
    <dbReference type="NCBI Taxonomy" id="126569"/>
    <lineage>
        <taxon>Bacteria</taxon>
        <taxon>Bacillati</taxon>
        <taxon>Bacillota</taxon>
        <taxon>Bacilli</taxon>
        <taxon>Bacillales</taxon>
        <taxon>Paenibacillaceae</taxon>
        <taxon>Paenibacillus</taxon>
    </lineage>
</organism>
<dbReference type="RefSeq" id="WP_317978656.1">
    <property type="nucleotide sequence ID" value="NZ_BTCL01000001.1"/>
</dbReference>
<name>A0ABQ6NE13_9BACL</name>
<dbReference type="PANTHER" id="PTHR34978">
    <property type="entry name" value="POSSIBLE SENSOR-TRANSDUCER PROTEIN BLAR"/>
    <property type="match status" value="1"/>
</dbReference>
<evidence type="ECO:0000313" key="4">
    <source>
        <dbReference type="EMBL" id="GMK43301.1"/>
    </source>
</evidence>
<feature type="transmembrane region" description="Helical" evidence="1">
    <location>
        <begin position="296"/>
        <end position="315"/>
    </location>
</feature>
<dbReference type="Proteomes" id="UP001285921">
    <property type="component" value="Unassembled WGS sequence"/>
</dbReference>
<feature type="transmembrane region" description="Helical" evidence="1">
    <location>
        <begin position="117"/>
        <end position="139"/>
    </location>
</feature>